<reference evidence="15 16" key="1">
    <citation type="journal article" date="2015" name="Parasit. Vectors">
        <title>Draft genome of the scabies mite.</title>
        <authorList>
            <person name="Rider S.D.Jr."/>
            <person name="Morgan M.S."/>
            <person name="Arlian L.G."/>
        </authorList>
    </citation>
    <scope>NUCLEOTIDE SEQUENCE [LARGE SCALE GENOMIC DNA]</scope>
    <source>
        <strain evidence="15">Arlian Lab</strain>
    </source>
</reference>
<name>A0A132AEW4_SARSC</name>
<dbReference type="InterPro" id="IPR036400">
    <property type="entry name" value="Cyt_B5-like_heme/steroid_sf"/>
</dbReference>
<evidence type="ECO:0000256" key="8">
    <source>
        <dbReference type="ARBA" id="ARBA00022982"/>
    </source>
</evidence>
<comment type="similarity">
    <text evidence="12">Belongs to the cytochrome b5 family.</text>
</comment>
<comment type="caution">
    <text evidence="15">The sequence shown here is derived from an EMBL/GenBank/DDBJ whole genome shotgun (WGS) entry which is preliminary data.</text>
</comment>
<dbReference type="PANTHER" id="PTHR19359:SF150">
    <property type="entry name" value="CYTOCHROME B5"/>
    <property type="match status" value="1"/>
</dbReference>
<keyword evidence="10" id="KW-0472">Membrane</keyword>
<evidence type="ECO:0000256" key="12">
    <source>
        <dbReference type="ARBA" id="ARBA00038168"/>
    </source>
</evidence>
<evidence type="ECO:0000256" key="13">
    <source>
        <dbReference type="ARBA" id="ARBA00039806"/>
    </source>
</evidence>
<organism evidence="15 16">
    <name type="scientific">Sarcoptes scabiei</name>
    <name type="common">Itch mite</name>
    <name type="synonym">Acarus scabiei</name>
    <dbReference type="NCBI Taxonomy" id="52283"/>
    <lineage>
        <taxon>Eukaryota</taxon>
        <taxon>Metazoa</taxon>
        <taxon>Ecdysozoa</taxon>
        <taxon>Arthropoda</taxon>
        <taxon>Chelicerata</taxon>
        <taxon>Arachnida</taxon>
        <taxon>Acari</taxon>
        <taxon>Acariformes</taxon>
        <taxon>Sarcoptiformes</taxon>
        <taxon>Astigmata</taxon>
        <taxon>Psoroptidia</taxon>
        <taxon>Sarcoptoidea</taxon>
        <taxon>Sarcoptidae</taxon>
        <taxon>Sarcoptinae</taxon>
        <taxon>Sarcoptes</taxon>
    </lineage>
</organism>
<evidence type="ECO:0000256" key="6">
    <source>
        <dbReference type="ARBA" id="ARBA00022824"/>
    </source>
</evidence>
<keyword evidence="8" id="KW-0249">Electron transport</keyword>
<feature type="domain" description="Cytochrome b5 heme-binding" evidence="14">
    <location>
        <begin position="4"/>
        <end position="38"/>
    </location>
</feature>
<dbReference type="Gene3D" id="3.10.120.10">
    <property type="entry name" value="Cytochrome b5-like heme/steroid binding domain"/>
    <property type="match status" value="1"/>
</dbReference>
<evidence type="ECO:0000256" key="1">
    <source>
        <dbReference type="ARBA" id="ARBA00004131"/>
    </source>
</evidence>
<keyword evidence="9" id="KW-0408">Iron</keyword>
<evidence type="ECO:0000256" key="9">
    <source>
        <dbReference type="ARBA" id="ARBA00023004"/>
    </source>
</evidence>
<evidence type="ECO:0000259" key="14">
    <source>
        <dbReference type="PROSITE" id="PS50255"/>
    </source>
</evidence>
<evidence type="ECO:0000256" key="11">
    <source>
        <dbReference type="ARBA" id="ARBA00037877"/>
    </source>
</evidence>
<dbReference type="SUPFAM" id="SSF55856">
    <property type="entry name" value="Cytochrome b5-like heme/steroid binding domain"/>
    <property type="match status" value="1"/>
</dbReference>
<evidence type="ECO:0000256" key="4">
    <source>
        <dbReference type="ARBA" id="ARBA00022692"/>
    </source>
</evidence>
<keyword evidence="7" id="KW-0492">Microsome</keyword>
<comment type="subcellular location">
    <subcellularLocation>
        <location evidence="1">Endoplasmic reticulum membrane</location>
        <topology evidence="1">Single-pass membrane protein</topology>
        <orientation evidence="1">Cytoplasmic side</orientation>
    </subcellularLocation>
    <subcellularLocation>
        <location evidence="11">Microsome membrane</location>
        <topology evidence="11">Single-pass membrane protein</topology>
        <orientation evidence="11">Cytoplasmic side</orientation>
    </subcellularLocation>
</comment>
<evidence type="ECO:0000256" key="2">
    <source>
        <dbReference type="ARBA" id="ARBA00022448"/>
    </source>
</evidence>
<dbReference type="PROSITE" id="PS50255">
    <property type="entry name" value="CYTOCHROME_B5_2"/>
    <property type="match status" value="1"/>
</dbReference>
<dbReference type="EMBL" id="JXLN01013615">
    <property type="protein sequence ID" value="KPM09483.1"/>
    <property type="molecule type" value="Genomic_DNA"/>
</dbReference>
<evidence type="ECO:0000256" key="5">
    <source>
        <dbReference type="ARBA" id="ARBA00022723"/>
    </source>
</evidence>
<dbReference type="InterPro" id="IPR050668">
    <property type="entry name" value="Cytochrome_b5"/>
</dbReference>
<dbReference type="GO" id="GO:0046872">
    <property type="term" value="F:metal ion binding"/>
    <property type="evidence" value="ECO:0007669"/>
    <property type="project" value="UniProtKB-KW"/>
</dbReference>
<dbReference type="InterPro" id="IPR001199">
    <property type="entry name" value="Cyt_B5-like_heme/steroid-bd"/>
</dbReference>
<evidence type="ECO:0000256" key="10">
    <source>
        <dbReference type="ARBA" id="ARBA00023136"/>
    </source>
</evidence>
<sequence>MADSKTFTLEEVSEHNEKKSVWLVIHDSVYDVTPFLDEEDRAKTKKIKFRQAIIDEAIFLSFDVEFFIISTV</sequence>
<keyword evidence="5" id="KW-0479">Metal-binding</keyword>
<dbReference type="AlphaFoldDB" id="A0A132AEW4"/>
<proteinExistence type="inferred from homology"/>
<gene>
    <name evidence="15" type="ORF">QR98_0080200</name>
</gene>
<dbReference type="Pfam" id="PF00173">
    <property type="entry name" value="Cyt-b5"/>
    <property type="match status" value="1"/>
</dbReference>
<dbReference type="GO" id="GO:0020037">
    <property type="term" value="F:heme binding"/>
    <property type="evidence" value="ECO:0007669"/>
    <property type="project" value="TreeGrafter"/>
</dbReference>
<evidence type="ECO:0000256" key="7">
    <source>
        <dbReference type="ARBA" id="ARBA00022848"/>
    </source>
</evidence>
<protein>
    <recommendedName>
        <fullName evidence="13">Cytochrome b5</fullName>
    </recommendedName>
</protein>
<accession>A0A132AEW4</accession>
<keyword evidence="2" id="KW-0813">Transport</keyword>
<evidence type="ECO:0000313" key="16">
    <source>
        <dbReference type="Proteomes" id="UP000616769"/>
    </source>
</evidence>
<keyword evidence="6" id="KW-0256">Endoplasmic reticulum</keyword>
<dbReference type="VEuPathDB" id="VectorBase:SSCA002862"/>
<keyword evidence="4" id="KW-0812">Transmembrane</keyword>
<dbReference type="GO" id="GO:0005789">
    <property type="term" value="C:endoplasmic reticulum membrane"/>
    <property type="evidence" value="ECO:0007669"/>
    <property type="project" value="UniProtKB-SubCell"/>
</dbReference>
<evidence type="ECO:0000313" key="15">
    <source>
        <dbReference type="EMBL" id="KPM09483.1"/>
    </source>
</evidence>
<dbReference type="PANTHER" id="PTHR19359">
    <property type="entry name" value="CYTOCHROME B5"/>
    <property type="match status" value="1"/>
</dbReference>
<dbReference type="Proteomes" id="UP000616769">
    <property type="component" value="Unassembled WGS sequence"/>
</dbReference>
<evidence type="ECO:0000256" key="3">
    <source>
        <dbReference type="ARBA" id="ARBA00022617"/>
    </source>
</evidence>
<keyword evidence="3" id="KW-0349">Heme</keyword>